<dbReference type="STRING" id="87626.PTD2_14154"/>
<evidence type="ECO:0000259" key="1">
    <source>
        <dbReference type="Pfam" id="PF12146"/>
    </source>
</evidence>
<dbReference type="Pfam" id="PF12146">
    <property type="entry name" value="Hydrolase_4"/>
    <property type="match status" value="1"/>
</dbReference>
<protein>
    <submittedName>
        <fullName evidence="2">Esterase/lipase</fullName>
    </submittedName>
</protein>
<gene>
    <name evidence="2" type="ORF">PTD2_14154</name>
</gene>
<dbReference type="GO" id="GO:0016020">
    <property type="term" value="C:membrane"/>
    <property type="evidence" value="ECO:0007669"/>
    <property type="project" value="TreeGrafter"/>
</dbReference>
<dbReference type="PANTHER" id="PTHR43798:SF33">
    <property type="entry name" value="HYDROLASE, PUTATIVE (AFU_ORTHOLOGUE AFUA_2G14860)-RELATED"/>
    <property type="match status" value="1"/>
</dbReference>
<dbReference type="RefSeq" id="WP_009837842.1">
    <property type="nucleotide sequence ID" value="NZ_AAOH01000002.1"/>
</dbReference>
<evidence type="ECO:0000313" key="2">
    <source>
        <dbReference type="EMBL" id="EAR29969.1"/>
    </source>
</evidence>
<dbReference type="HOGENOM" id="CLU_072027_1_0_6"/>
<dbReference type="InterPro" id="IPR050266">
    <property type="entry name" value="AB_hydrolase_sf"/>
</dbReference>
<accession>A4C7L5</accession>
<comment type="caution">
    <text evidence="2">The sequence shown here is derived from an EMBL/GenBank/DDBJ whole genome shotgun (WGS) entry which is preliminary data.</text>
</comment>
<sequence length="285" mass="31879">MSSKIYFSNKTNARKPASYYLIKAVSSALHTISPRFALKQTRKLLLTPAKSKRPPKQPHAITHSRISSQIGQLALYRIGTGPKVILTHGWSGSAAQFFPLMEKIAQAGFEAVAFDHFAHGNSDEKRANLPLFIKGLAAVIYELKPQNIACLVSHSMGAVAALNQAKHFKHLLIAPAFNFYNSFEHSILSTGLTRKLFTNLMSEIEQEHQVRFDDLLPEPHLAQTQDTVHIVHDSQDRFAQYQFSAEQAKLYPHVTLTTTEGLGHGRVINSDHTWQAFMKLNNLAI</sequence>
<reference evidence="2 3" key="1">
    <citation type="submission" date="2006-02" db="EMBL/GenBank/DDBJ databases">
        <authorList>
            <person name="Moran M.A."/>
            <person name="Kjelleberg S."/>
            <person name="Egan S."/>
            <person name="Saunders N."/>
            <person name="Thomas T."/>
            <person name="Ferriera S."/>
            <person name="Johnson J."/>
            <person name="Kravitz S."/>
            <person name="Halpern A."/>
            <person name="Remington K."/>
            <person name="Beeson K."/>
            <person name="Tran B."/>
            <person name="Rogers Y.-H."/>
            <person name="Friedman R."/>
            <person name="Venter J.C."/>
        </authorList>
    </citation>
    <scope>NUCLEOTIDE SEQUENCE [LARGE SCALE GENOMIC DNA]</scope>
    <source>
        <strain evidence="2 3">D2</strain>
    </source>
</reference>
<name>A4C7L5_9GAMM</name>
<dbReference type="InterPro" id="IPR022742">
    <property type="entry name" value="Hydrolase_4"/>
</dbReference>
<dbReference type="Proteomes" id="UP000006201">
    <property type="component" value="Unassembled WGS sequence"/>
</dbReference>
<dbReference type="InterPro" id="IPR029058">
    <property type="entry name" value="AB_hydrolase_fold"/>
</dbReference>
<dbReference type="PANTHER" id="PTHR43798">
    <property type="entry name" value="MONOACYLGLYCEROL LIPASE"/>
    <property type="match status" value="1"/>
</dbReference>
<keyword evidence="3" id="KW-1185">Reference proteome</keyword>
<dbReference type="EMBL" id="AAOH01000002">
    <property type="protein sequence ID" value="EAR29969.1"/>
    <property type="molecule type" value="Genomic_DNA"/>
</dbReference>
<dbReference type="eggNOG" id="COG1073">
    <property type="taxonomic scope" value="Bacteria"/>
</dbReference>
<dbReference type="Gene3D" id="3.40.50.1820">
    <property type="entry name" value="alpha/beta hydrolase"/>
    <property type="match status" value="1"/>
</dbReference>
<organism evidence="2 3">
    <name type="scientific">Pseudoalteromonas tunicata D2</name>
    <dbReference type="NCBI Taxonomy" id="87626"/>
    <lineage>
        <taxon>Bacteria</taxon>
        <taxon>Pseudomonadati</taxon>
        <taxon>Pseudomonadota</taxon>
        <taxon>Gammaproteobacteria</taxon>
        <taxon>Alteromonadales</taxon>
        <taxon>Pseudoalteromonadaceae</taxon>
        <taxon>Pseudoalteromonas</taxon>
    </lineage>
</organism>
<feature type="domain" description="Serine aminopeptidase S33" evidence="1">
    <location>
        <begin position="83"/>
        <end position="220"/>
    </location>
</feature>
<proteinExistence type="predicted"/>
<evidence type="ECO:0000313" key="3">
    <source>
        <dbReference type="Proteomes" id="UP000006201"/>
    </source>
</evidence>
<dbReference type="SUPFAM" id="SSF53474">
    <property type="entry name" value="alpha/beta-Hydrolases"/>
    <property type="match status" value="1"/>
</dbReference>
<dbReference type="AlphaFoldDB" id="A4C7L5"/>
<dbReference type="OrthoDB" id="9785847at2"/>